<proteinExistence type="predicted"/>
<evidence type="ECO:0000313" key="5">
    <source>
        <dbReference type="EMBL" id="MFD2869586.1"/>
    </source>
</evidence>
<dbReference type="InterPro" id="IPR018485">
    <property type="entry name" value="FGGY_C"/>
</dbReference>
<keyword evidence="6" id="KW-1185">Reference proteome</keyword>
<keyword evidence="2" id="KW-0418">Kinase</keyword>
<dbReference type="Gene3D" id="3.30.420.40">
    <property type="match status" value="1"/>
</dbReference>
<dbReference type="InterPro" id="IPR018484">
    <property type="entry name" value="FGGY_N"/>
</dbReference>
<dbReference type="GO" id="GO:0008741">
    <property type="term" value="F:ribulokinase activity"/>
    <property type="evidence" value="ECO:0007669"/>
    <property type="project" value="UniProtKB-EC"/>
</dbReference>
<protein>
    <submittedName>
        <fullName evidence="5">Ribulokinase</fullName>
        <ecNumber evidence="5">2.7.1.16</ecNumber>
    </submittedName>
</protein>
<dbReference type="Gene3D" id="1.20.58.2240">
    <property type="match status" value="1"/>
</dbReference>
<feature type="domain" description="Carbohydrate kinase FGGY N-terminal" evidence="3">
    <location>
        <begin position="4"/>
        <end position="278"/>
    </location>
</feature>
<dbReference type="Pfam" id="PF00370">
    <property type="entry name" value="FGGY_N"/>
    <property type="match status" value="1"/>
</dbReference>
<evidence type="ECO:0000256" key="2">
    <source>
        <dbReference type="ARBA" id="ARBA00022777"/>
    </source>
</evidence>
<reference evidence="6" key="1">
    <citation type="journal article" date="2019" name="Int. J. Syst. Evol. Microbiol.">
        <title>The Global Catalogue of Microorganisms (GCM) 10K type strain sequencing project: providing services to taxonomists for standard genome sequencing and annotation.</title>
        <authorList>
            <consortium name="The Broad Institute Genomics Platform"/>
            <consortium name="The Broad Institute Genome Sequencing Center for Infectious Disease"/>
            <person name="Wu L."/>
            <person name="Ma J."/>
        </authorList>
    </citation>
    <scope>NUCLEOTIDE SEQUENCE [LARGE SCALE GENOMIC DNA]</scope>
    <source>
        <strain evidence="6">KCTC 33522</strain>
    </source>
</reference>
<feature type="domain" description="Carbohydrate kinase FGGY C-terminal" evidence="4">
    <location>
        <begin position="288"/>
        <end position="365"/>
    </location>
</feature>
<dbReference type="InterPro" id="IPR043129">
    <property type="entry name" value="ATPase_NBD"/>
</dbReference>
<dbReference type="Proteomes" id="UP001597568">
    <property type="component" value="Unassembled WGS sequence"/>
</dbReference>
<dbReference type="RefSeq" id="WP_380148246.1">
    <property type="nucleotide sequence ID" value="NZ_JBHUOR010000122.1"/>
</dbReference>
<evidence type="ECO:0000259" key="3">
    <source>
        <dbReference type="Pfam" id="PF00370"/>
    </source>
</evidence>
<dbReference type="PANTHER" id="PTHR43435">
    <property type="entry name" value="RIBULOKINASE"/>
    <property type="match status" value="1"/>
</dbReference>
<dbReference type="Pfam" id="PF02782">
    <property type="entry name" value="FGGY_C"/>
    <property type="match status" value="1"/>
</dbReference>
<dbReference type="PANTHER" id="PTHR43435:SF4">
    <property type="entry name" value="FGGY CARBOHYDRATE KINASE DOMAIN-CONTAINING PROTEIN"/>
    <property type="match status" value="1"/>
</dbReference>
<sequence length="391" mass="42659">MTNYVIGVDYGTESGRVLLVDAVNGKLIASAVIPYAHHVITEGDERIPYTLPSGAAIQDPQDYVDVLTQGIPQVLHKTTITKSQIIGIGFDFTSSTILPVDACYEPLCFQSEFTKNHHAYVKLWKHQLSLPIKDELYTIAQQQNARWFRQLGSTISEEWAIPKIIETFRAAPEIYDAAAHFIEAGDWIVGQLTQNFTKNNCALGFKTCWTEEDGFPSDYFSQVDALLGQTIEQKLTAPVKKIGDCAGTLTADWATRLGLSAGIAVATCIIDAHAGVIGAGVHESGTLLMVMGTSTCHLMVHEELHEIEGISGVVKDSIIPGLYGYEAGQPAVGDLFASFVQTFAPQNTHEQLEKRAATLKPGESGLMALDWHNGTRSILSFLRRIPLPQGT</sequence>
<comment type="caution">
    <text evidence="5">The sequence shown here is derived from an EMBL/GenBank/DDBJ whole genome shotgun (WGS) entry which is preliminary data.</text>
</comment>
<dbReference type="EC" id="2.7.1.16" evidence="5"/>
<evidence type="ECO:0000313" key="6">
    <source>
        <dbReference type="Proteomes" id="UP001597568"/>
    </source>
</evidence>
<gene>
    <name evidence="5" type="ORF">ACFSY7_13910</name>
</gene>
<keyword evidence="1 5" id="KW-0808">Transferase</keyword>
<dbReference type="SUPFAM" id="SSF53067">
    <property type="entry name" value="Actin-like ATPase domain"/>
    <property type="match status" value="2"/>
</dbReference>
<accession>A0ABW5Y2W6</accession>
<evidence type="ECO:0000259" key="4">
    <source>
        <dbReference type="Pfam" id="PF02782"/>
    </source>
</evidence>
<name>A0ABW5Y2W6_9BACL</name>
<organism evidence="5 6">
    <name type="scientific">Kurthia populi</name>
    <dbReference type="NCBI Taxonomy" id="1562132"/>
    <lineage>
        <taxon>Bacteria</taxon>
        <taxon>Bacillati</taxon>
        <taxon>Bacillota</taxon>
        <taxon>Bacilli</taxon>
        <taxon>Bacillales</taxon>
        <taxon>Caryophanaceae</taxon>
        <taxon>Kurthia</taxon>
    </lineage>
</organism>
<evidence type="ECO:0000256" key="1">
    <source>
        <dbReference type="ARBA" id="ARBA00022679"/>
    </source>
</evidence>
<dbReference type="NCBIfam" id="NF003154">
    <property type="entry name" value="PRK04123.1"/>
    <property type="match status" value="1"/>
</dbReference>
<dbReference type="EMBL" id="JBHUOR010000122">
    <property type="protein sequence ID" value="MFD2869586.1"/>
    <property type="molecule type" value="Genomic_DNA"/>
</dbReference>